<comment type="caution">
    <text evidence="2">The sequence shown here is derived from an EMBL/GenBank/DDBJ whole genome shotgun (WGS) entry which is preliminary data.</text>
</comment>
<dbReference type="InterPro" id="IPR036061">
    <property type="entry name" value="CheW-like_dom_sf"/>
</dbReference>
<reference evidence="2" key="1">
    <citation type="journal article" date="2020" name="mSystems">
        <title>Genome- and Community-Level Interaction Insights into Carbon Utilization and Element Cycling Functions of Hydrothermarchaeota in Hydrothermal Sediment.</title>
        <authorList>
            <person name="Zhou Z."/>
            <person name="Liu Y."/>
            <person name="Xu W."/>
            <person name="Pan J."/>
            <person name="Luo Z.H."/>
            <person name="Li M."/>
        </authorList>
    </citation>
    <scope>NUCLEOTIDE SEQUENCE [LARGE SCALE GENOMIC DNA]</scope>
    <source>
        <strain evidence="2">SpSt-1233</strain>
    </source>
</reference>
<accession>A0A7V2F3T9</accession>
<dbReference type="GO" id="GO:0007165">
    <property type="term" value="P:signal transduction"/>
    <property type="evidence" value="ECO:0007669"/>
    <property type="project" value="InterPro"/>
</dbReference>
<evidence type="ECO:0000313" key="2">
    <source>
        <dbReference type="EMBL" id="HER43848.1"/>
    </source>
</evidence>
<protein>
    <recommendedName>
        <fullName evidence="3">CheW-like domain-containing protein</fullName>
    </recommendedName>
</protein>
<feature type="compositionally biased region" description="Basic and acidic residues" evidence="1">
    <location>
        <begin position="162"/>
        <end position="176"/>
    </location>
</feature>
<dbReference type="AlphaFoldDB" id="A0A7V2F3T9"/>
<dbReference type="EMBL" id="DSEC01000372">
    <property type="protein sequence ID" value="HER43848.1"/>
    <property type="molecule type" value="Genomic_DNA"/>
</dbReference>
<name>A0A7V2F3T9_UNCEI</name>
<evidence type="ECO:0000256" key="1">
    <source>
        <dbReference type="SAM" id="MobiDB-lite"/>
    </source>
</evidence>
<proteinExistence type="predicted"/>
<dbReference type="GO" id="GO:0006935">
    <property type="term" value="P:chemotaxis"/>
    <property type="evidence" value="ECO:0007669"/>
    <property type="project" value="InterPro"/>
</dbReference>
<dbReference type="Proteomes" id="UP000886069">
    <property type="component" value="Unassembled WGS sequence"/>
</dbReference>
<organism evidence="2">
    <name type="scientific">Eiseniibacteriota bacterium</name>
    <dbReference type="NCBI Taxonomy" id="2212470"/>
    <lineage>
        <taxon>Bacteria</taxon>
        <taxon>Candidatus Eiseniibacteriota</taxon>
    </lineage>
</organism>
<dbReference type="SUPFAM" id="SSF50341">
    <property type="entry name" value="CheW-like"/>
    <property type="match status" value="1"/>
</dbReference>
<gene>
    <name evidence="2" type="ORF">ENO08_05260</name>
</gene>
<sequence>MLSSENRQLFGEQVSDHIAKLNDLMGLACGQTLDRCSVEKACFAGRLLEGSTRMLGLDEWCRTLSMFRDLMEKSLDSGRHWDEQVSQIVSELLESEEVAVEMISADDEGEIDLAHFGGLNEEIELVLSEPFEGAADEPEEQGISLEKAEDGTDEEPLFEMPSWDKDERDQAPRFEEPGQASGSARGSEGFATITRLHDSLRKIDYRLEECLSEGNRGDAGIRDLELAIGESEFFMAMLASMLGRLGENRKTFRSKVSSSTVMDGLKDFIGVQSRMRNWKTELRTRTDDFSLEREAATDLAIILENCVFDICRMSERGSRRDVSVKIDISNEGSYLTARLFDDASDYLSDSEIDRDDAMAYYHGLLQARGLLRKWGALLWVEPGEGSEDRFRFTFPRTSVITDYHLIDTGGMSFAVPKHGVDGTVDISSVRIGSDQSGRSLMYGGSRIPVCRLDELAADELRACSDGDHVVILGLAEKRIGIMSDGPGRKVEGLIEQVTENGWASLSSRLLHIGEREFPVLDAQLVIDRYSWVLGLEDDEEETGSWVDDVAEVNQ</sequence>
<feature type="region of interest" description="Disordered" evidence="1">
    <location>
        <begin position="134"/>
        <end position="188"/>
    </location>
</feature>
<evidence type="ECO:0008006" key="3">
    <source>
        <dbReference type="Google" id="ProtNLM"/>
    </source>
</evidence>